<dbReference type="EMBL" id="MH651172">
    <property type="protein sequence ID" value="AXQ63425.1"/>
    <property type="molecule type" value="Genomic_DNA"/>
</dbReference>
<sequence length="71" mass="8365">MIFLWIYLAGLTFCLLGGTVTAFIEKRRFKEDRVSATAWASIALYSIWWPFIVVLNIICLPFEFFDRRNGR</sequence>
<reference evidence="2 3" key="1">
    <citation type="submission" date="2018-07" db="EMBL/GenBank/DDBJ databases">
        <authorList>
            <person name="Khadka D."/>
            <person name="Jones J."/>
            <person name="Carrillo K."/>
            <person name="Beckwith M.D."/>
            <person name="Griffiths E.C."/>
            <person name="LeFan V.M."/>
            <person name="Nayek S."/>
            <person name="Layton S.R."/>
            <person name="Kim T."/>
            <person name="Hughes L."/>
            <person name="Garlena R.A."/>
            <person name="Russell D.A."/>
            <person name="Pope W.H."/>
            <person name="Jacobs-Sera D."/>
            <person name="Hatfull G.F."/>
        </authorList>
    </citation>
    <scope>NUCLEOTIDE SEQUENCE [LARGE SCALE GENOMIC DNA]</scope>
</reference>
<feature type="transmembrane region" description="Helical" evidence="1">
    <location>
        <begin position="38"/>
        <end position="62"/>
    </location>
</feature>
<evidence type="ECO:0000256" key="1">
    <source>
        <dbReference type="SAM" id="Phobius"/>
    </source>
</evidence>
<keyword evidence="1" id="KW-0812">Transmembrane</keyword>
<keyword evidence="1" id="KW-1133">Transmembrane helix</keyword>
<dbReference type="KEGG" id="vg:55611166"/>
<name>A0A385DXZ7_9CAUD</name>
<protein>
    <submittedName>
        <fullName evidence="2">Uncharacterized protein</fullName>
    </submittedName>
</protein>
<accession>A0A385DXZ7</accession>
<keyword evidence="1" id="KW-0472">Membrane</keyword>
<dbReference type="RefSeq" id="YP_009840949.1">
    <property type="nucleotide sequence ID" value="NC_048728.1"/>
</dbReference>
<proteinExistence type="predicted"/>
<gene>
    <name evidence="2" type="primary">188</name>
    <name evidence="2" type="ORF">SEA_COMRADE_188</name>
</gene>
<keyword evidence="3" id="KW-1185">Reference proteome</keyword>
<dbReference type="Proteomes" id="UP000262230">
    <property type="component" value="Segment"/>
</dbReference>
<evidence type="ECO:0000313" key="2">
    <source>
        <dbReference type="EMBL" id="AXQ63425.1"/>
    </source>
</evidence>
<dbReference type="GeneID" id="55611166"/>
<evidence type="ECO:0000313" key="3">
    <source>
        <dbReference type="Proteomes" id="UP000262230"/>
    </source>
</evidence>
<organism evidence="2 3">
    <name type="scientific">Streptomyces phage Comrade</name>
    <dbReference type="NCBI Taxonomy" id="2301714"/>
    <lineage>
        <taxon>Viruses</taxon>
        <taxon>Duplodnaviria</taxon>
        <taxon>Heunggongvirae</taxon>
        <taxon>Uroviricota</taxon>
        <taxon>Caudoviricetes</taxon>
        <taxon>Stanwilliamsviridae</taxon>
        <taxon>Loccivirinae</taxon>
        <taxon>Gilsonvirus</taxon>
        <taxon>Gilsonvirus comrade</taxon>
    </lineage>
</organism>